<evidence type="ECO:0000259" key="1">
    <source>
        <dbReference type="Pfam" id="PF13701"/>
    </source>
</evidence>
<protein>
    <submittedName>
        <fullName evidence="2">Transposase DDE domain group 1</fullName>
    </submittedName>
</protein>
<dbReference type="Proteomes" id="UP000183454">
    <property type="component" value="Unassembled WGS sequence"/>
</dbReference>
<name>A0A1H2Q148_9PROT</name>
<reference evidence="2 3" key="1">
    <citation type="submission" date="2016-10" db="EMBL/GenBank/DDBJ databases">
        <authorList>
            <person name="de Groot N.N."/>
        </authorList>
    </citation>
    <scope>NUCLEOTIDE SEQUENCE [LARGE SCALE GENOMIC DNA]</scope>
    <source>
        <strain evidence="2 3">Nm110</strain>
    </source>
</reference>
<sequence>MLNKEKELPVTKCSQESFNFPEVKKRTVEVNFQGGEITSDSGVMLLWQVDKHIGLSKAIAQVLEDNRRQASCKHDSLTLLRQRVYALACGYEDLNDHQQLRHDLAIQSAVERIEVLASSSTLCRWENQAIDKRPGTFIK</sequence>
<organism evidence="2 3">
    <name type="scientific">Nitrosomonas communis</name>
    <dbReference type="NCBI Taxonomy" id="44574"/>
    <lineage>
        <taxon>Bacteria</taxon>
        <taxon>Pseudomonadati</taxon>
        <taxon>Pseudomonadota</taxon>
        <taxon>Betaproteobacteria</taxon>
        <taxon>Nitrosomonadales</taxon>
        <taxon>Nitrosomonadaceae</taxon>
        <taxon>Nitrosomonas</taxon>
    </lineage>
</organism>
<dbReference type="Pfam" id="PF13701">
    <property type="entry name" value="DDE_Tnp_1_4"/>
    <property type="match status" value="1"/>
</dbReference>
<dbReference type="EMBL" id="FNNH01000001">
    <property type="protein sequence ID" value="SDW00841.1"/>
    <property type="molecule type" value="Genomic_DNA"/>
</dbReference>
<feature type="domain" description="Transposase DDE" evidence="1">
    <location>
        <begin position="21"/>
        <end position="129"/>
    </location>
</feature>
<evidence type="ECO:0000313" key="2">
    <source>
        <dbReference type="EMBL" id="SDW00841.1"/>
    </source>
</evidence>
<accession>A0A1H2Q148</accession>
<dbReference type="AlphaFoldDB" id="A0A1H2Q148"/>
<dbReference type="InterPro" id="IPR025668">
    <property type="entry name" value="Tnp_DDE_dom"/>
</dbReference>
<proteinExistence type="predicted"/>
<evidence type="ECO:0000313" key="3">
    <source>
        <dbReference type="Proteomes" id="UP000183454"/>
    </source>
</evidence>
<gene>
    <name evidence="2" type="ORF">SAMN05421882_1001180</name>
</gene>